<dbReference type="Proteomes" id="UP000238563">
    <property type="component" value="Unassembled WGS sequence"/>
</dbReference>
<dbReference type="OrthoDB" id="7336721at2"/>
<dbReference type="GO" id="GO:0003677">
    <property type="term" value="F:DNA binding"/>
    <property type="evidence" value="ECO:0007669"/>
    <property type="project" value="UniProtKB-KW"/>
</dbReference>
<dbReference type="InterPro" id="IPR001789">
    <property type="entry name" value="Sig_transdc_resp-reg_receiver"/>
</dbReference>
<dbReference type="GO" id="GO:0000160">
    <property type="term" value="P:phosphorelay signal transduction system"/>
    <property type="evidence" value="ECO:0007669"/>
    <property type="project" value="InterPro"/>
</dbReference>
<dbReference type="InterPro" id="IPR058245">
    <property type="entry name" value="NreC/VraR/RcsB-like_REC"/>
</dbReference>
<dbReference type="SMART" id="SM00448">
    <property type="entry name" value="REC"/>
    <property type="match status" value="1"/>
</dbReference>
<protein>
    <submittedName>
        <fullName evidence="3">DNA-binding response regulator</fullName>
    </submittedName>
</protein>
<dbReference type="CDD" id="cd17535">
    <property type="entry name" value="REC_NarL-like"/>
    <property type="match status" value="1"/>
</dbReference>
<dbReference type="EMBL" id="PVBT01000001">
    <property type="protein sequence ID" value="PRD58264.1"/>
    <property type="molecule type" value="Genomic_DNA"/>
</dbReference>
<dbReference type="PANTHER" id="PTHR45566:SF1">
    <property type="entry name" value="HTH-TYPE TRANSCRIPTIONAL REGULATOR YHJB-RELATED"/>
    <property type="match status" value="1"/>
</dbReference>
<dbReference type="AlphaFoldDB" id="A0A2S9JY41"/>
<accession>A0A2S9JY41</accession>
<evidence type="ECO:0000313" key="3">
    <source>
        <dbReference type="EMBL" id="PRD58264.1"/>
    </source>
</evidence>
<keyword evidence="3" id="KW-0238">DNA-binding</keyword>
<dbReference type="Pfam" id="PF00072">
    <property type="entry name" value="Response_reg"/>
    <property type="match status" value="1"/>
</dbReference>
<dbReference type="InterPro" id="IPR051015">
    <property type="entry name" value="EvgA-like"/>
</dbReference>
<evidence type="ECO:0000259" key="2">
    <source>
        <dbReference type="PROSITE" id="PS50110"/>
    </source>
</evidence>
<keyword evidence="4" id="KW-1185">Reference proteome</keyword>
<proteinExistence type="predicted"/>
<name>A0A2S9JY41_9HYPH</name>
<dbReference type="Gene3D" id="3.40.50.2300">
    <property type="match status" value="1"/>
</dbReference>
<evidence type="ECO:0000256" key="1">
    <source>
        <dbReference type="PROSITE-ProRule" id="PRU00169"/>
    </source>
</evidence>
<dbReference type="InterPro" id="IPR011006">
    <property type="entry name" value="CheY-like_superfamily"/>
</dbReference>
<evidence type="ECO:0000313" key="4">
    <source>
        <dbReference type="Proteomes" id="UP000238563"/>
    </source>
</evidence>
<feature type="domain" description="Response regulatory" evidence="2">
    <location>
        <begin position="10"/>
        <end position="132"/>
    </location>
</feature>
<dbReference type="RefSeq" id="WP_105732504.1">
    <property type="nucleotide sequence ID" value="NZ_PVBT01000001.1"/>
</dbReference>
<feature type="modified residue" description="4-aspartylphosphate" evidence="1">
    <location>
        <position position="61"/>
    </location>
</feature>
<organism evidence="3 4">
    <name type="scientific">Phyllobacterium myrsinacearum</name>
    <dbReference type="NCBI Taxonomy" id="28101"/>
    <lineage>
        <taxon>Bacteria</taxon>
        <taxon>Pseudomonadati</taxon>
        <taxon>Pseudomonadota</taxon>
        <taxon>Alphaproteobacteria</taxon>
        <taxon>Hyphomicrobiales</taxon>
        <taxon>Phyllobacteriaceae</taxon>
        <taxon>Phyllobacterium</taxon>
    </lineage>
</organism>
<comment type="caution">
    <text evidence="3">The sequence shown here is derived from an EMBL/GenBank/DDBJ whole genome shotgun (WGS) entry which is preliminary data.</text>
</comment>
<reference evidence="3 4" key="1">
    <citation type="submission" date="2018-02" db="EMBL/GenBank/DDBJ databases">
        <title>The draft genome of Phyllobacterium myrsinacearum DSM5892.</title>
        <authorList>
            <person name="Li L."/>
            <person name="Liu L."/>
            <person name="Zhang X."/>
            <person name="Wang T."/>
        </authorList>
    </citation>
    <scope>NUCLEOTIDE SEQUENCE [LARGE SCALE GENOMIC DNA]</scope>
    <source>
        <strain evidence="3 4">DSM 5892</strain>
    </source>
</reference>
<sequence length="215" mass="23981">MSEQTSKHTHVLVIEDQHLMRLALIHELQAALPASIVHGAANVTIALDLLESHQFDLVVIDPGMPGYDPKSQDDRLDVVQVILDLSPDAIHIVVTGSDTDEEWEHCQKLGVVGYLAKNNIRPGALVDVLQEVAERGYSVRLSNETTAPPEFYHSGLTPREQEILGWMRQRPSGISRKDIYEQLGERFDIDAASAEKYYKRARAKLLKTGLLPKGL</sequence>
<dbReference type="PROSITE" id="PS50110">
    <property type="entry name" value="RESPONSE_REGULATORY"/>
    <property type="match status" value="1"/>
</dbReference>
<keyword evidence="1" id="KW-0597">Phosphoprotein</keyword>
<dbReference type="SUPFAM" id="SSF52172">
    <property type="entry name" value="CheY-like"/>
    <property type="match status" value="1"/>
</dbReference>
<dbReference type="PANTHER" id="PTHR45566">
    <property type="entry name" value="HTH-TYPE TRANSCRIPTIONAL REGULATOR YHJB-RELATED"/>
    <property type="match status" value="1"/>
</dbReference>
<gene>
    <name evidence="3" type="ORF">C5750_03805</name>
</gene>